<evidence type="ECO:0000256" key="5">
    <source>
        <dbReference type="ARBA" id="ARBA00022729"/>
    </source>
</evidence>
<keyword evidence="3" id="KW-0134">Cell wall</keyword>
<reference evidence="14" key="1">
    <citation type="journal article" date="2020" name="Stud. Mycol.">
        <title>101 Dothideomycetes genomes: a test case for predicting lifestyles and emergence of pathogens.</title>
        <authorList>
            <person name="Haridas S."/>
            <person name="Albert R."/>
            <person name="Binder M."/>
            <person name="Bloem J."/>
            <person name="Labutti K."/>
            <person name="Salamov A."/>
            <person name="Andreopoulos B."/>
            <person name="Baker S."/>
            <person name="Barry K."/>
            <person name="Bills G."/>
            <person name="Bluhm B."/>
            <person name="Cannon C."/>
            <person name="Castanera R."/>
            <person name="Culley D."/>
            <person name="Daum C."/>
            <person name="Ezra D."/>
            <person name="Gonzalez J."/>
            <person name="Henrissat B."/>
            <person name="Kuo A."/>
            <person name="Liang C."/>
            <person name="Lipzen A."/>
            <person name="Lutzoni F."/>
            <person name="Magnuson J."/>
            <person name="Mondo S."/>
            <person name="Nolan M."/>
            <person name="Ohm R."/>
            <person name="Pangilinan J."/>
            <person name="Park H.-J."/>
            <person name="Ramirez L."/>
            <person name="Alfaro M."/>
            <person name="Sun H."/>
            <person name="Tritt A."/>
            <person name="Yoshinaga Y."/>
            <person name="Zwiers L.-H."/>
            <person name="Turgeon B."/>
            <person name="Goodwin S."/>
            <person name="Spatafora J."/>
            <person name="Crous P."/>
            <person name="Grigoriev I."/>
        </authorList>
    </citation>
    <scope>NUCLEOTIDE SEQUENCE</scope>
    <source>
        <strain evidence="14">CBS 122367</strain>
    </source>
</reference>
<evidence type="ECO:0000313" key="15">
    <source>
        <dbReference type="Proteomes" id="UP000799291"/>
    </source>
</evidence>
<sequence length="327" mass="34396">MKAGIVAASAVIIGTVAASAHKAHAGLHLRRGGYAAAEESCVVHTTTVYVTASPKRWSLTYTPYADNGDCRTDSVIKSDVAKIAKWGYTTIRVYSVDCGVFESVVPAAEASGLKVIYGVYLDSANGPDSAAANEQLDAIIKDAPKDSTAMIIIGNEYVFNGGSITALVTYVKKAREQIYAAGFPKDIPVTTTETVGTMETPGNEVICEALDVLTVQIHPFFDYNTEASQAGDFALSQLEKAAAICPEAAAKGKYITEIGWPHGGSQNGNAIASPSEQVKAIKSIVEKVGDIACLLSYEDDGWKSKFGASDKFGVETKFGCGTVVASL</sequence>
<evidence type="ECO:0000256" key="7">
    <source>
        <dbReference type="ARBA" id="ARBA00023295"/>
    </source>
</evidence>
<comment type="similarity">
    <text evidence="2">Belongs to the glycosyl hydrolase 17 family.</text>
</comment>
<dbReference type="GO" id="GO:0005576">
    <property type="term" value="C:extracellular region"/>
    <property type="evidence" value="ECO:0007669"/>
    <property type="project" value="TreeGrafter"/>
</dbReference>
<comment type="function">
    <text evidence="8">Beta-glucosidases are one of a number of cellulolytic enzymes involved in the degradation of cellulosic biomass. Catalyzes the last step releasing glucose from the inhibitory cellobiose.</text>
</comment>
<accession>A0A6G1IXA9</accession>
<protein>
    <recommendedName>
        <fullName evidence="9">Probable beta-glucosidase btgE</fullName>
    </recommendedName>
    <alternativeName>
        <fullName evidence="10">Beta-D-glucoside glucohydrolase btgE</fullName>
    </alternativeName>
    <alternativeName>
        <fullName evidence="12">Cellobiase btgE</fullName>
    </alternativeName>
    <alternativeName>
        <fullName evidence="11">Gentiobiase btgE</fullName>
    </alternativeName>
</protein>
<evidence type="ECO:0000256" key="1">
    <source>
        <dbReference type="ARBA" id="ARBA00004191"/>
    </source>
</evidence>
<dbReference type="Proteomes" id="UP000799291">
    <property type="component" value="Unassembled WGS sequence"/>
</dbReference>
<evidence type="ECO:0000256" key="11">
    <source>
        <dbReference type="ARBA" id="ARBA00041516"/>
    </source>
</evidence>
<keyword evidence="7" id="KW-0326">Glycosidase</keyword>
<feature type="chain" id="PRO_5026319946" description="Probable beta-glucosidase btgE" evidence="13">
    <location>
        <begin position="19"/>
        <end position="327"/>
    </location>
</feature>
<evidence type="ECO:0000256" key="3">
    <source>
        <dbReference type="ARBA" id="ARBA00022512"/>
    </source>
</evidence>
<evidence type="ECO:0000256" key="13">
    <source>
        <dbReference type="SAM" id="SignalP"/>
    </source>
</evidence>
<dbReference type="PANTHER" id="PTHR16631">
    <property type="entry name" value="GLUCAN 1,3-BETA-GLUCOSIDASE"/>
    <property type="match status" value="1"/>
</dbReference>
<dbReference type="GO" id="GO:0042973">
    <property type="term" value="F:glucan endo-1,3-beta-D-glucosidase activity"/>
    <property type="evidence" value="ECO:0007669"/>
    <property type="project" value="TreeGrafter"/>
</dbReference>
<evidence type="ECO:0000256" key="4">
    <source>
        <dbReference type="ARBA" id="ARBA00022525"/>
    </source>
</evidence>
<keyword evidence="4" id="KW-0964">Secreted</keyword>
<evidence type="ECO:0000313" key="14">
    <source>
        <dbReference type="EMBL" id="KAF2682874.1"/>
    </source>
</evidence>
<evidence type="ECO:0000256" key="2">
    <source>
        <dbReference type="ARBA" id="ARBA00008773"/>
    </source>
</evidence>
<evidence type="ECO:0000256" key="8">
    <source>
        <dbReference type="ARBA" id="ARBA00024983"/>
    </source>
</evidence>
<dbReference type="AlphaFoldDB" id="A0A6G1IXA9"/>
<keyword evidence="6 14" id="KW-0378">Hydrolase</keyword>
<dbReference type="PANTHER" id="PTHR16631:SF24">
    <property type="entry name" value="FAMILY 17 GLUCOSIDASE SCW11-RELATED"/>
    <property type="match status" value="1"/>
</dbReference>
<dbReference type="GO" id="GO:0071555">
    <property type="term" value="P:cell wall organization"/>
    <property type="evidence" value="ECO:0007669"/>
    <property type="project" value="TreeGrafter"/>
</dbReference>
<dbReference type="SUPFAM" id="SSF51445">
    <property type="entry name" value="(Trans)glycosidases"/>
    <property type="match status" value="1"/>
</dbReference>
<organism evidence="14 15">
    <name type="scientific">Lentithecium fluviatile CBS 122367</name>
    <dbReference type="NCBI Taxonomy" id="1168545"/>
    <lineage>
        <taxon>Eukaryota</taxon>
        <taxon>Fungi</taxon>
        <taxon>Dikarya</taxon>
        <taxon>Ascomycota</taxon>
        <taxon>Pezizomycotina</taxon>
        <taxon>Dothideomycetes</taxon>
        <taxon>Pleosporomycetidae</taxon>
        <taxon>Pleosporales</taxon>
        <taxon>Massarineae</taxon>
        <taxon>Lentitheciaceae</taxon>
        <taxon>Lentithecium</taxon>
    </lineage>
</organism>
<evidence type="ECO:0000256" key="9">
    <source>
        <dbReference type="ARBA" id="ARBA00039284"/>
    </source>
</evidence>
<keyword evidence="15" id="KW-1185">Reference proteome</keyword>
<dbReference type="Gene3D" id="3.20.20.80">
    <property type="entry name" value="Glycosidases"/>
    <property type="match status" value="1"/>
</dbReference>
<feature type="signal peptide" evidence="13">
    <location>
        <begin position="1"/>
        <end position="18"/>
    </location>
</feature>
<dbReference type="OrthoDB" id="4082933at2759"/>
<dbReference type="InterPro" id="IPR017853">
    <property type="entry name" value="GH"/>
</dbReference>
<comment type="subcellular location">
    <subcellularLocation>
        <location evidence="1">Secreted</location>
        <location evidence="1">Cell wall</location>
    </subcellularLocation>
</comment>
<evidence type="ECO:0000256" key="6">
    <source>
        <dbReference type="ARBA" id="ARBA00022801"/>
    </source>
</evidence>
<evidence type="ECO:0000256" key="12">
    <source>
        <dbReference type="ARBA" id="ARBA00042762"/>
    </source>
</evidence>
<proteinExistence type="inferred from homology"/>
<keyword evidence="5 13" id="KW-0732">Signal</keyword>
<gene>
    <name evidence="14" type="ORF">K458DRAFT_444024</name>
</gene>
<dbReference type="EMBL" id="MU005586">
    <property type="protein sequence ID" value="KAF2682874.1"/>
    <property type="molecule type" value="Genomic_DNA"/>
</dbReference>
<dbReference type="GO" id="GO:0009986">
    <property type="term" value="C:cell surface"/>
    <property type="evidence" value="ECO:0007669"/>
    <property type="project" value="TreeGrafter"/>
</dbReference>
<dbReference type="InterPro" id="IPR050732">
    <property type="entry name" value="Beta-glucan_modifiers"/>
</dbReference>
<evidence type="ECO:0000256" key="10">
    <source>
        <dbReference type="ARBA" id="ARBA00041495"/>
    </source>
</evidence>
<name>A0A6G1IXA9_9PLEO</name>
<dbReference type="GO" id="GO:0009277">
    <property type="term" value="C:fungal-type cell wall"/>
    <property type="evidence" value="ECO:0007669"/>
    <property type="project" value="TreeGrafter"/>
</dbReference>